<gene>
    <name evidence="1" type="ORF">AVEN_207273_1</name>
</gene>
<keyword evidence="2" id="KW-1185">Reference proteome</keyword>
<comment type="caution">
    <text evidence="1">The sequence shown here is derived from an EMBL/GenBank/DDBJ whole genome shotgun (WGS) entry which is preliminary data.</text>
</comment>
<reference evidence="1 2" key="1">
    <citation type="journal article" date="2019" name="Sci. Rep.">
        <title>Orb-weaving spider Araneus ventricosus genome elucidates the spidroin gene catalogue.</title>
        <authorList>
            <person name="Kono N."/>
            <person name="Nakamura H."/>
            <person name="Ohtoshi R."/>
            <person name="Moran D.A.P."/>
            <person name="Shinohara A."/>
            <person name="Yoshida Y."/>
            <person name="Fujiwara M."/>
            <person name="Mori M."/>
            <person name="Tomita M."/>
            <person name="Arakawa K."/>
        </authorList>
    </citation>
    <scope>NUCLEOTIDE SEQUENCE [LARGE SCALE GENOMIC DNA]</scope>
</reference>
<evidence type="ECO:0000313" key="2">
    <source>
        <dbReference type="Proteomes" id="UP000499080"/>
    </source>
</evidence>
<name>A0A4Y2IDL3_ARAVE</name>
<accession>A0A4Y2IDL3</accession>
<sequence>MKSGFESGTFDVRFNMYLAQHRRISDEIGFQKLEPSTSDLTCPGSTWGSLINRVSNLEPSTSIFNMLPGSTQDGSLMKSEPSLEFACTHPIRRISDEMVSNLEPSTSNLT</sequence>
<evidence type="ECO:0000313" key="1">
    <source>
        <dbReference type="EMBL" id="GBM75379.1"/>
    </source>
</evidence>
<dbReference type="AlphaFoldDB" id="A0A4Y2IDL3"/>
<dbReference type="EMBL" id="BGPR01002553">
    <property type="protein sequence ID" value="GBM75379.1"/>
    <property type="molecule type" value="Genomic_DNA"/>
</dbReference>
<proteinExistence type="predicted"/>
<protein>
    <submittedName>
        <fullName evidence="1">Uncharacterized protein</fullName>
    </submittedName>
</protein>
<dbReference type="Proteomes" id="UP000499080">
    <property type="component" value="Unassembled WGS sequence"/>
</dbReference>
<organism evidence="1 2">
    <name type="scientific">Araneus ventricosus</name>
    <name type="common">Orbweaver spider</name>
    <name type="synonym">Epeira ventricosa</name>
    <dbReference type="NCBI Taxonomy" id="182803"/>
    <lineage>
        <taxon>Eukaryota</taxon>
        <taxon>Metazoa</taxon>
        <taxon>Ecdysozoa</taxon>
        <taxon>Arthropoda</taxon>
        <taxon>Chelicerata</taxon>
        <taxon>Arachnida</taxon>
        <taxon>Araneae</taxon>
        <taxon>Araneomorphae</taxon>
        <taxon>Entelegynae</taxon>
        <taxon>Araneoidea</taxon>
        <taxon>Araneidae</taxon>
        <taxon>Araneus</taxon>
    </lineage>
</organism>